<dbReference type="AlphaFoldDB" id="A0A0A9EUK5"/>
<reference evidence="1" key="1">
    <citation type="submission" date="2014-09" db="EMBL/GenBank/DDBJ databases">
        <authorList>
            <person name="Magalhaes I.L.F."/>
            <person name="Oliveira U."/>
            <person name="Santos F.R."/>
            <person name="Vidigal T.H.D.A."/>
            <person name="Brescovit A.D."/>
            <person name="Santos A.J."/>
        </authorList>
    </citation>
    <scope>NUCLEOTIDE SEQUENCE</scope>
    <source>
        <tissue evidence="1">Shoot tissue taken approximately 20 cm above the soil surface</tissue>
    </source>
</reference>
<protein>
    <submittedName>
        <fullName evidence="1">Uncharacterized protein</fullName>
    </submittedName>
</protein>
<accession>A0A0A9EUK5</accession>
<evidence type="ECO:0000313" key="1">
    <source>
        <dbReference type="EMBL" id="JAE03777.1"/>
    </source>
</evidence>
<dbReference type="EMBL" id="GBRH01194119">
    <property type="protein sequence ID" value="JAE03777.1"/>
    <property type="molecule type" value="Transcribed_RNA"/>
</dbReference>
<sequence length="75" mass="9160">MHRSMPLFRLRPSLLQWQLWLPRLPQPQDPARMTVPPAPTWLWRRQQHLWLHNVLRLQSPWALSVSIWRQLLAQP</sequence>
<organism evidence="1">
    <name type="scientific">Arundo donax</name>
    <name type="common">Giant reed</name>
    <name type="synonym">Donax arundinaceus</name>
    <dbReference type="NCBI Taxonomy" id="35708"/>
    <lineage>
        <taxon>Eukaryota</taxon>
        <taxon>Viridiplantae</taxon>
        <taxon>Streptophyta</taxon>
        <taxon>Embryophyta</taxon>
        <taxon>Tracheophyta</taxon>
        <taxon>Spermatophyta</taxon>
        <taxon>Magnoliopsida</taxon>
        <taxon>Liliopsida</taxon>
        <taxon>Poales</taxon>
        <taxon>Poaceae</taxon>
        <taxon>PACMAD clade</taxon>
        <taxon>Arundinoideae</taxon>
        <taxon>Arundineae</taxon>
        <taxon>Arundo</taxon>
    </lineage>
</organism>
<proteinExistence type="predicted"/>
<name>A0A0A9EUK5_ARUDO</name>
<reference evidence="1" key="2">
    <citation type="journal article" date="2015" name="Data Brief">
        <title>Shoot transcriptome of the giant reed, Arundo donax.</title>
        <authorList>
            <person name="Barrero R.A."/>
            <person name="Guerrero F.D."/>
            <person name="Moolhuijzen P."/>
            <person name="Goolsby J.A."/>
            <person name="Tidwell J."/>
            <person name="Bellgard S.E."/>
            <person name="Bellgard M.I."/>
        </authorList>
    </citation>
    <scope>NUCLEOTIDE SEQUENCE</scope>
    <source>
        <tissue evidence="1">Shoot tissue taken approximately 20 cm above the soil surface</tissue>
    </source>
</reference>